<protein>
    <submittedName>
        <fullName evidence="2">Uncharacterized protein</fullName>
    </submittedName>
</protein>
<proteinExistence type="predicted"/>
<name>A0AAP0MK15_9ROSI</name>
<comment type="caution">
    <text evidence="2">The sequence shown here is derived from an EMBL/GenBank/DDBJ whole genome shotgun (WGS) entry which is preliminary data.</text>
</comment>
<evidence type="ECO:0000313" key="3">
    <source>
        <dbReference type="Proteomes" id="UP001428341"/>
    </source>
</evidence>
<feature type="transmembrane region" description="Helical" evidence="1">
    <location>
        <begin position="211"/>
        <end position="228"/>
    </location>
</feature>
<accession>A0AAP0MK15</accession>
<feature type="transmembrane region" description="Helical" evidence="1">
    <location>
        <begin position="186"/>
        <end position="205"/>
    </location>
</feature>
<organism evidence="2 3">
    <name type="scientific">Citrus x changshan-huyou</name>
    <dbReference type="NCBI Taxonomy" id="2935761"/>
    <lineage>
        <taxon>Eukaryota</taxon>
        <taxon>Viridiplantae</taxon>
        <taxon>Streptophyta</taxon>
        <taxon>Embryophyta</taxon>
        <taxon>Tracheophyta</taxon>
        <taxon>Spermatophyta</taxon>
        <taxon>Magnoliopsida</taxon>
        <taxon>eudicotyledons</taxon>
        <taxon>Gunneridae</taxon>
        <taxon>Pentapetalae</taxon>
        <taxon>rosids</taxon>
        <taxon>malvids</taxon>
        <taxon>Sapindales</taxon>
        <taxon>Rutaceae</taxon>
        <taxon>Aurantioideae</taxon>
        <taxon>Citrus</taxon>
    </lineage>
</organism>
<feature type="transmembrane region" description="Helical" evidence="1">
    <location>
        <begin position="283"/>
        <end position="300"/>
    </location>
</feature>
<evidence type="ECO:0000313" key="2">
    <source>
        <dbReference type="EMBL" id="KAK9213789.1"/>
    </source>
</evidence>
<dbReference type="AlphaFoldDB" id="A0AAP0MK15"/>
<evidence type="ECO:0000256" key="1">
    <source>
        <dbReference type="SAM" id="Phobius"/>
    </source>
</evidence>
<keyword evidence="3" id="KW-1185">Reference proteome</keyword>
<gene>
    <name evidence="2" type="ORF">WN944_005774</name>
</gene>
<dbReference type="EMBL" id="JBCGBO010000003">
    <property type="protein sequence ID" value="KAK9213789.1"/>
    <property type="molecule type" value="Genomic_DNA"/>
</dbReference>
<keyword evidence="1" id="KW-0812">Transmembrane</keyword>
<keyword evidence="1" id="KW-1133">Transmembrane helix</keyword>
<dbReference type="Proteomes" id="UP001428341">
    <property type="component" value="Unassembled WGS sequence"/>
</dbReference>
<keyword evidence="1" id="KW-0472">Membrane</keyword>
<sequence length="346" mass="38403">MRKQLSELLNSKDFDDGQKIGSEKTLRRWRSACNGRRSFHKLAGLDEHLKLQEQVRVFYICCSKAVLHFTENLSLQSNEDVPSSEYIVTGAGTEARRFQEPIDDVGSTIGGLDEQVRVSPVVLKVVLHCTENLSLRSNEDVPSSEYVVTEAATEAGILQEPPVDDVGSTVNGLEICELLGKYKKRALAVFYLVLEAASFLLDIFGKSKRRILLAAFLLSAFGFAITMSTHSWTVRRNIAATRMHLQKRLLMLLEMSFSLVQLIVTLIYFILAELGVKNNFNTSVFPLVFAIIAAVFTFKYDGEVSESGLDSALVALADGNQVHMPNITGNEDPEANGCMPMLADFR</sequence>
<feature type="transmembrane region" description="Helical" evidence="1">
    <location>
        <begin position="249"/>
        <end position="271"/>
    </location>
</feature>
<reference evidence="2 3" key="1">
    <citation type="submission" date="2024-05" db="EMBL/GenBank/DDBJ databases">
        <title>Haplotype-resolved chromosome-level genome assembly of Huyou (Citrus changshanensis).</title>
        <authorList>
            <person name="Miao C."/>
            <person name="Chen W."/>
            <person name="Wu Y."/>
            <person name="Wang L."/>
            <person name="Zhao S."/>
            <person name="Grierson D."/>
            <person name="Xu C."/>
            <person name="Chen K."/>
        </authorList>
    </citation>
    <scope>NUCLEOTIDE SEQUENCE [LARGE SCALE GENOMIC DNA]</scope>
    <source>
        <strain evidence="2">01-14</strain>
        <tissue evidence="2">Leaf</tissue>
    </source>
</reference>